<evidence type="ECO:0000313" key="6">
    <source>
        <dbReference type="RefSeq" id="XP_056699084.1"/>
    </source>
</evidence>
<dbReference type="KEGG" id="soe:110788017"/>
<keyword evidence="2" id="KW-0472">Membrane</keyword>
<dbReference type="InterPro" id="IPR044789">
    <property type="entry name" value="Put_A1-4-GlycosylTfrase_plant"/>
</dbReference>
<evidence type="ECO:0000313" key="5">
    <source>
        <dbReference type="RefSeq" id="XP_021848346.2"/>
    </source>
</evidence>
<keyword evidence="2" id="KW-1133">Transmembrane helix</keyword>
<feature type="compositionally biased region" description="Basic and acidic residues" evidence="1">
    <location>
        <begin position="201"/>
        <end position="211"/>
    </location>
</feature>
<dbReference type="Pfam" id="PF04488">
    <property type="entry name" value="Gly_transf_sug"/>
    <property type="match status" value="1"/>
</dbReference>
<feature type="region of interest" description="Disordered" evidence="1">
    <location>
        <begin position="87"/>
        <end position="133"/>
    </location>
</feature>
<evidence type="ECO:0000256" key="1">
    <source>
        <dbReference type="SAM" id="MobiDB-lite"/>
    </source>
</evidence>
<dbReference type="GeneID" id="110788017"/>
<dbReference type="InterPro" id="IPR029044">
    <property type="entry name" value="Nucleotide-diphossugar_trans"/>
</dbReference>
<dbReference type="AlphaFoldDB" id="A0A9R0IFF9"/>
<feature type="transmembrane region" description="Helical" evidence="2">
    <location>
        <begin position="12"/>
        <end position="36"/>
    </location>
</feature>
<feature type="compositionally biased region" description="Pro residues" evidence="1">
    <location>
        <begin position="99"/>
        <end position="111"/>
    </location>
</feature>
<evidence type="ECO:0000313" key="4">
    <source>
        <dbReference type="Proteomes" id="UP000813463"/>
    </source>
</evidence>
<gene>
    <name evidence="5 6" type="primary">LOC110788017</name>
</gene>
<dbReference type="Gene3D" id="3.90.550.20">
    <property type="match status" value="1"/>
</dbReference>
<accession>A0A9R0IFF9</accession>
<feature type="region of interest" description="Disordered" evidence="1">
    <location>
        <begin position="145"/>
        <end position="164"/>
    </location>
</feature>
<sequence length="572" mass="64523">MSSSNRKCFSSIPSSFASIYLITAFFAISFLSLLYIKYPQQINNFEYLRIINLNPTTRTTTNPLSVNDFPTPSVSLLKEVDVNAATNPTTSPLLSDSEFPPPSVVEFPPPKSTAFAQGVNDEQLPPPPVVETPVPNLTEVVQEDKDGQLQQQEQPPVADSPVNDDAVNLSVAPAATVVEEAESENHDQTPSSLPPATNTEEENKNNNKDDSGPVPAAVIQTAEKQEEDEEDEAGLPSVDHLSFPPINNSSEERMAWIKQKLPESRLLESTASTRKFDEKMQQFISTKRCRVNIFMTWISPTRYFGKREMFSLESVLKAHPGGCVIIISRIMASKPGREMIQPLIERGHLILPIVPDFPLLFTGTPAHDWLERLKAGQIDPGKIPITQNLSNLLRLVILYKYGGVYLDTDMIILKDVSGLRNTIGVQELDEKKKIWVSVNNAVLVFDKEHPLLFRFMEEFNSTFDGSLWGHNGPYMASRVIKKSVHDSRYQFNMMSPVAFYPVDWFKIHKFFRNPKGNNDTDWTNDMFNKVSRESYGVHLWNKISIKMRIEKDSIIGRLISDHCIICKEVYSS</sequence>
<feature type="domain" description="Alpha 1,4-glycosyltransferase" evidence="3">
    <location>
        <begin position="445"/>
        <end position="568"/>
    </location>
</feature>
<dbReference type="PANTHER" id="PTHR46781">
    <property type="entry name" value="ALPHA 1,4-GLYCOSYLTRANSFERASE FAMILY PROTEIN"/>
    <property type="match status" value="1"/>
</dbReference>
<reference evidence="4" key="1">
    <citation type="journal article" date="2021" name="Nat. Commun.">
        <title>Genomic analyses provide insights into spinach domestication and the genetic basis of agronomic traits.</title>
        <authorList>
            <person name="Cai X."/>
            <person name="Sun X."/>
            <person name="Xu C."/>
            <person name="Sun H."/>
            <person name="Wang X."/>
            <person name="Ge C."/>
            <person name="Zhang Z."/>
            <person name="Wang Q."/>
            <person name="Fei Z."/>
            <person name="Jiao C."/>
            <person name="Wang Q."/>
        </authorList>
    </citation>
    <scope>NUCLEOTIDE SEQUENCE [LARGE SCALE GENOMIC DNA]</scope>
    <source>
        <strain evidence="4">cv. Varoflay</strain>
    </source>
</reference>
<dbReference type="InterPro" id="IPR007652">
    <property type="entry name" value="A1-4-GlycosylTfrase_dom"/>
</dbReference>
<organism evidence="4 5">
    <name type="scientific">Spinacia oleracea</name>
    <name type="common">Spinach</name>
    <dbReference type="NCBI Taxonomy" id="3562"/>
    <lineage>
        <taxon>Eukaryota</taxon>
        <taxon>Viridiplantae</taxon>
        <taxon>Streptophyta</taxon>
        <taxon>Embryophyta</taxon>
        <taxon>Tracheophyta</taxon>
        <taxon>Spermatophyta</taxon>
        <taxon>Magnoliopsida</taxon>
        <taxon>eudicotyledons</taxon>
        <taxon>Gunneridae</taxon>
        <taxon>Pentapetalae</taxon>
        <taxon>Caryophyllales</taxon>
        <taxon>Chenopodiaceae</taxon>
        <taxon>Chenopodioideae</taxon>
        <taxon>Anserineae</taxon>
        <taxon>Spinacia</taxon>
    </lineage>
</organism>
<keyword evidence="4" id="KW-1185">Reference proteome</keyword>
<feature type="region of interest" description="Disordered" evidence="1">
    <location>
        <begin position="179"/>
        <end position="246"/>
    </location>
</feature>
<dbReference type="RefSeq" id="XP_056699084.1">
    <property type="nucleotide sequence ID" value="XM_056843106.1"/>
</dbReference>
<dbReference type="InterPro" id="IPR007577">
    <property type="entry name" value="GlycoTrfase_DXD_sugar-bd_CS"/>
</dbReference>
<protein>
    <recommendedName>
        <fullName evidence="3">Alpha 1,4-glycosyltransferase domain-containing protein</fullName>
    </recommendedName>
</protein>
<dbReference type="PANTHER" id="PTHR46781:SF2">
    <property type="entry name" value="ALPHA 1,4-GLYCOSYLTRANSFERASE FAMILY PROTEIN"/>
    <property type="match status" value="1"/>
</dbReference>
<name>A0A9R0IFF9_SPIOL</name>
<dbReference type="RefSeq" id="XP_021848346.2">
    <property type="nucleotide sequence ID" value="XM_021992654.2"/>
</dbReference>
<dbReference type="Proteomes" id="UP000813463">
    <property type="component" value="Chromosome 4"/>
</dbReference>
<evidence type="ECO:0000259" key="3">
    <source>
        <dbReference type="Pfam" id="PF04572"/>
    </source>
</evidence>
<dbReference type="SUPFAM" id="SSF53448">
    <property type="entry name" value="Nucleotide-diphospho-sugar transferases"/>
    <property type="match status" value="1"/>
</dbReference>
<proteinExistence type="predicted"/>
<evidence type="ECO:0000256" key="2">
    <source>
        <dbReference type="SAM" id="Phobius"/>
    </source>
</evidence>
<dbReference type="Pfam" id="PF04572">
    <property type="entry name" value="Gb3_synth"/>
    <property type="match status" value="1"/>
</dbReference>
<reference evidence="5 6" key="2">
    <citation type="submission" date="2025-05" db="UniProtKB">
        <authorList>
            <consortium name="RefSeq"/>
        </authorList>
    </citation>
    <scope>IDENTIFICATION</scope>
    <source>
        <tissue evidence="5 6">Leaf</tissue>
    </source>
</reference>
<keyword evidence="2" id="KW-0812">Transmembrane</keyword>